<proteinExistence type="predicted"/>
<accession>A0A7Z7JGI4</accession>
<organism evidence="1 2">
    <name type="scientific">Cupriavidus taiwanensis</name>
    <dbReference type="NCBI Taxonomy" id="164546"/>
    <lineage>
        <taxon>Bacteria</taxon>
        <taxon>Pseudomonadati</taxon>
        <taxon>Pseudomonadota</taxon>
        <taxon>Betaproteobacteria</taxon>
        <taxon>Burkholderiales</taxon>
        <taxon>Burkholderiaceae</taxon>
        <taxon>Cupriavidus</taxon>
    </lineage>
</organism>
<dbReference type="AlphaFoldDB" id="A0A7Z7JGI4"/>
<protein>
    <submittedName>
        <fullName evidence="1">Uncharacterized protein</fullName>
    </submittedName>
</protein>
<gene>
    <name evidence="1" type="ORF">CBM2594_U70005</name>
</gene>
<dbReference type="Proteomes" id="UP000257139">
    <property type="component" value="Unassembled WGS sequence"/>
</dbReference>
<comment type="caution">
    <text evidence="1">The sequence shown here is derived from an EMBL/GenBank/DDBJ whole genome shotgun (WGS) entry which is preliminary data.</text>
</comment>
<evidence type="ECO:0000313" key="1">
    <source>
        <dbReference type="EMBL" id="SPC26172.1"/>
    </source>
</evidence>
<evidence type="ECO:0000313" key="2">
    <source>
        <dbReference type="Proteomes" id="UP000257139"/>
    </source>
</evidence>
<reference evidence="1 2" key="1">
    <citation type="submission" date="2018-01" db="EMBL/GenBank/DDBJ databases">
        <authorList>
            <person name="Clerissi C."/>
        </authorList>
    </citation>
    <scope>NUCLEOTIDE SEQUENCE [LARGE SCALE GENOMIC DNA]</scope>
    <source>
        <strain evidence="1">Cupriavidus taiwanensis STM 6021</strain>
    </source>
</reference>
<sequence length="25" mass="3079">MTHPPDNILELIRYPYRLQALVLRR</sequence>
<dbReference type="EMBL" id="OGUU01000054">
    <property type="protein sequence ID" value="SPC26172.1"/>
    <property type="molecule type" value="Genomic_DNA"/>
</dbReference>
<name>A0A7Z7JGI4_9BURK</name>